<dbReference type="CDD" id="cd08275">
    <property type="entry name" value="MDR3"/>
    <property type="match status" value="1"/>
</dbReference>
<dbReference type="Pfam" id="PF08240">
    <property type="entry name" value="ADH_N"/>
    <property type="match status" value="1"/>
</dbReference>
<dbReference type="SMART" id="SM00829">
    <property type="entry name" value="PKS_ER"/>
    <property type="match status" value="1"/>
</dbReference>
<gene>
    <name evidence="6 7 8" type="primary">LOC106467518</name>
</gene>
<dbReference type="InterPro" id="IPR036291">
    <property type="entry name" value="NAD(P)-bd_dom_sf"/>
</dbReference>
<dbReference type="PROSITE" id="PS01162">
    <property type="entry name" value="QOR_ZETA_CRYSTAL"/>
    <property type="match status" value="1"/>
</dbReference>
<organism evidence="5 7">
    <name type="scientific">Limulus polyphemus</name>
    <name type="common">Atlantic horseshoe crab</name>
    <dbReference type="NCBI Taxonomy" id="6850"/>
    <lineage>
        <taxon>Eukaryota</taxon>
        <taxon>Metazoa</taxon>
        <taxon>Ecdysozoa</taxon>
        <taxon>Arthropoda</taxon>
        <taxon>Chelicerata</taxon>
        <taxon>Merostomata</taxon>
        <taxon>Xiphosura</taxon>
        <taxon>Limulidae</taxon>
        <taxon>Limulus</taxon>
    </lineage>
</organism>
<dbReference type="InterPro" id="IPR002364">
    <property type="entry name" value="Quin_OxRdtase/zeta-crystal_CS"/>
</dbReference>
<feature type="region of interest" description="Disordered" evidence="3">
    <location>
        <begin position="354"/>
        <end position="373"/>
    </location>
</feature>
<dbReference type="PANTHER" id="PTHR44054">
    <property type="entry name" value="SYNAPTIC VESICLE MEMBRANE PROTEIN VAT-1 HOMOLOG-LIKE"/>
    <property type="match status" value="1"/>
</dbReference>
<dbReference type="Gene3D" id="3.40.50.720">
    <property type="entry name" value="NAD(P)-binding Rossmann-like Domain"/>
    <property type="match status" value="1"/>
</dbReference>
<evidence type="ECO:0000256" key="2">
    <source>
        <dbReference type="ARBA" id="ARBA00023002"/>
    </source>
</evidence>
<protein>
    <submittedName>
        <fullName evidence="6 7">Synaptic vesicle membrane protein VAT-1 homolog</fullName>
    </submittedName>
</protein>
<accession>A0ABM1BJP5</accession>
<evidence type="ECO:0000313" key="5">
    <source>
        <dbReference type="Proteomes" id="UP000694941"/>
    </source>
</evidence>
<keyword evidence="5" id="KW-1185">Reference proteome</keyword>
<dbReference type="GeneID" id="106467518"/>
<evidence type="ECO:0000259" key="4">
    <source>
        <dbReference type="SMART" id="SM00829"/>
    </source>
</evidence>
<proteinExistence type="inferred from homology"/>
<dbReference type="RefSeq" id="XP_013783334.1">
    <property type="nucleotide sequence ID" value="XM_013927880.1"/>
</dbReference>
<dbReference type="InterPro" id="IPR011032">
    <property type="entry name" value="GroES-like_sf"/>
</dbReference>
<feature type="domain" description="Enoyl reductase (ER)" evidence="4">
    <location>
        <begin position="19"/>
        <end position="348"/>
    </location>
</feature>
<name>A0ABM1BJP5_LIMPO</name>
<reference evidence="6 7" key="1">
    <citation type="submission" date="2025-05" db="UniProtKB">
        <authorList>
            <consortium name="RefSeq"/>
        </authorList>
    </citation>
    <scope>IDENTIFICATION</scope>
    <source>
        <tissue evidence="6 7">Muscle</tissue>
    </source>
</reference>
<dbReference type="SUPFAM" id="SSF50129">
    <property type="entry name" value="GroES-like"/>
    <property type="match status" value="1"/>
</dbReference>
<evidence type="ECO:0000313" key="6">
    <source>
        <dbReference type="RefSeq" id="XP_013783333.1"/>
    </source>
</evidence>
<dbReference type="Proteomes" id="UP000694941">
    <property type="component" value="Unplaced"/>
</dbReference>
<evidence type="ECO:0000256" key="1">
    <source>
        <dbReference type="ARBA" id="ARBA00010371"/>
    </source>
</evidence>
<evidence type="ECO:0000256" key="3">
    <source>
        <dbReference type="SAM" id="MobiDB-lite"/>
    </source>
</evidence>
<dbReference type="InterPro" id="IPR013154">
    <property type="entry name" value="ADH-like_N"/>
</dbReference>
<dbReference type="RefSeq" id="XP_013783333.1">
    <property type="nucleotide sequence ID" value="XM_013927879.2"/>
</dbReference>
<dbReference type="RefSeq" id="XP_022251423.1">
    <property type="nucleotide sequence ID" value="XM_022395715.1"/>
</dbReference>
<dbReference type="PANTHER" id="PTHR44054:SF1">
    <property type="entry name" value="SYNAPTIC VESICLE MEMBRANE PROTEIN VAT-1 HOMOLOG"/>
    <property type="match status" value="1"/>
</dbReference>
<dbReference type="InterPro" id="IPR020843">
    <property type="entry name" value="ER"/>
</dbReference>
<dbReference type="Gene3D" id="3.90.180.10">
    <property type="entry name" value="Medium-chain alcohol dehydrogenases, catalytic domain"/>
    <property type="match status" value="1"/>
</dbReference>
<comment type="similarity">
    <text evidence="1">Belongs to the zinc-containing alcohol dehydrogenase family. Quinone oxidoreductase subfamily.</text>
</comment>
<evidence type="ECO:0000313" key="7">
    <source>
        <dbReference type="RefSeq" id="XP_013783334.1"/>
    </source>
</evidence>
<evidence type="ECO:0000313" key="8">
    <source>
        <dbReference type="RefSeq" id="XP_022251423.1"/>
    </source>
</evidence>
<keyword evidence="2" id="KW-0560">Oxidoreductase</keyword>
<dbReference type="InterPro" id="IPR052100">
    <property type="entry name" value="SV-ATPase_mito-regulator"/>
</dbReference>
<dbReference type="Pfam" id="PF13602">
    <property type="entry name" value="ADH_zinc_N_2"/>
    <property type="match status" value="1"/>
</dbReference>
<dbReference type="SUPFAM" id="SSF51735">
    <property type="entry name" value="NAD(P)-binding Rossmann-fold domains"/>
    <property type="match status" value="1"/>
</dbReference>
<sequence length="373" mass="41431">MSDDKREEKVRSIKLSGFGGYDCLVVQEESCPRPETGEVTVKVKACGMNFADLYTRQGLYTFDGRKPPFVMGMECAGIVKEVGEGVQEFKVGDRVVCWSFHYGMWSEVSKIPATTCHHIPDSMSFEEAVAMPVSYVTAYLVLFDFGNLRRGQSVLVQAAAGGLGWAVTQLCKTVEDVVIFGTASAFKHEIIRENGITHAIDYHSTDFVQEVQSHAPTGVDIIVDSLSGSDFIRSQKVLKHMGRLIHVGISNMIGGEKRSLLRALKVWWQMKNVSLLNLTKNNHAVCGFNMGTLTENNPTRVKEVMAHLIQLYEEGKIKPRIDSVWSFDEVVKATKKMVNRENIGKLVLIPVKEKTDGDPTPQTVDSAVLNPED</sequence>